<dbReference type="GeneID" id="117346645"/>
<dbReference type="PANTHER" id="PTHR31994:SF3">
    <property type="entry name" value="LEUCINE-RICH REPEAT-CONTAINING PROTEIN 42"/>
    <property type="match status" value="1"/>
</dbReference>
<dbReference type="SUPFAM" id="SSF52047">
    <property type="entry name" value="RNI-like"/>
    <property type="match status" value="1"/>
</dbReference>
<dbReference type="Pfam" id="PF13516">
    <property type="entry name" value="LRR_6"/>
    <property type="match status" value="2"/>
</dbReference>
<evidence type="ECO:0000313" key="6">
    <source>
        <dbReference type="RefSeq" id="XP_033772448.1"/>
    </source>
</evidence>
<dbReference type="InterPro" id="IPR039631">
    <property type="entry name" value="LRRC42"/>
</dbReference>
<dbReference type="FunCoup" id="A0A6P8PC35">
    <property type="interactions" value="878"/>
</dbReference>
<dbReference type="InParanoid" id="A0A6P8PC35"/>
<dbReference type="CTD" id="115353"/>
<keyword evidence="4" id="KW-0677">Repeat</keyword>
<dbReference type="AlphaFoldDB" id="A0A6P8PC35"/>
<evidence type="ECO:0000256" key="2">
    <source>
        <dbReference type="ARBA" id="ARBA00014198"/>
    </source>
</evidence>
<organism evidence="5 6">
    <name type="scientific">Geotrypetes seraphini</name>
    <name type="common">Gaboon caecilian</name>
    <name type="synonym">Caecilia seraphini</name>
    <dbReference type="NCBI Taxonomy" id="260995"/>
    <lineage>
        <taxon>Eukaryota</taxon>
        <taxon>Metazoa</taxon>
        <taxon>Chordata</taxon>
        <taxon>Craniata</taxon>
        <taxon>Vertebrata</taxon>
        <taxon>Euteleostomi</taxon>
        <taxon>Amphibia</taxon>
        <taxon>Gymnophiona</taxon>
        <taxon>Geotrypetes</taxon>
    </lineage>
</organism>
<evidence type="ECO:0000256" key="1">
    <source>
        <dbReference type="ARBA" id="ARBA00009297"/>
    </source>
</evidence>
<accession>A0A6P8PC35</accession>
<name>A0A6P8PC35_GEOSA</name>
<gene>
    <name evidence="6" type="primary">LRRC42</name>
</gene>
<comment type="similarity">
    <text evidence="1">Belongs to the LRRC42 family.</text>
</comment>
<dbReference type="Gene3D" id="3.80.10.10">
    <property type="entry name" value="Ribonuclease Inhibitor"/>
    <property type="match status" value="1"/>
</dbReference>
<keyword evidence="5" id="KW-1185">Reference proteome</keyword>
<proteinExistence type="inferred from homology"/>
<evidence type="ECO:0000256" key="4">
    <source>
        <dbReference type="ARBA" id="ARBA00022737"/>
    </source>
</evidence>
<dbReference type="InterPro" id="IPR001611">
    <property type="entry name" value="Leu-rich_rpt"/>
</dbReference>
<evidence type="ECO:0000313" key="5">
    <source>
        <dbReference type="Proteomes" id="UP000515159"/>
    </source>
</evidence>
<protein>
    <recommendedName>
        <fullName evidence="2">Leucine-rich repeat-containing protein 42</fullName>
    </recommendedName>
</protein>
<sequence>MSLILRDSQEVQSGKRMTCHLNSEDPLDAGPVYICENGKLHRVTKGSYCANNAAHKPRPCRLFTKGFSVALCLNSGDETSGPGKKDHFIFTYTREGSLRYSAKSLFNLVLGFISDNVSDVDSLMGFPEQIAEMLFTAAEVRQKFSEPVTGLKSLQKFTAAYGSLVLSSLCLHSRHLVISEKLEEIKSFRELTHLDLSCCGLGDAHELLEHVATLSGLIQLHLKDNCLSNAGLRKMTAPVRVMKQGLQQLEVLDLSCNPKITDGGLTFLFCFSKLNCLDISDTGVKDSKVAVLKIQTRLGLVHSKEPLKEFDHTDCSTKGWAEQVVLQWWENAKPKDIVKHRTEAQHFYGKRKRFTDTHDQRTVPDAEFKASAKLQFYRRSADSSHLVLQNDASANPNPGLQKNKDLGLPKEAQEANKSPDFATQNAARLTAEDWAFLNTY</sequence>
<reference evidence="6" key="1">
    <citation type="submission" date="2025-08" db="UniProtKB">
        <authorList>
            <consortium name="RefSeq"/>
        </authorList>
    </citation>
    <scope>IDENTIFICATION</scope>
</reference>
<keyword evidence="3" id="KW-0433">Leucine-rich repeat</keyword>
<dbReference type="PANTHER" id="PTHR31994">
    <property type="entry name" value="LEUCINE-RICH REPEAT-CONTAINING PROTEIN 42"/>
    <property type="match status" value="1"/>
</dbReference>
<dbReference type="KEGG" id="gsh:117346645"/>
<evidence type="ECO:0000256" key="3">
    <source>
        <dbReference type="ARBA" id="ARBA00022614"/>
    </source>
</evidence>
<dbReference type="InterPro" id="IPR032675">
    <property type="entry name" value="LRR_dom_sf"/>
</dbReference>
<dbReference type="OrthoDB" id="120976at2759"/>
<dbReference type="RefSeq" id="XP_033772448.1">
    <property type="nucleotide sequence ID" value="XM_033916557.1"/>
</dbReference>
<dbReference type="Proteomes" id="UP000515159">
    <property type="component" value="Chromosome 12"/>
</dbReference>